<dbReference type="RefSeq" id="WP_227530328.1">
    <property type="nucleotide sequence ID" value="NZ_JAGTTM010000002.1"/>
</dbReference>
<proteinExistence type="predicted"/>
<gene>
    <name evidence="2" type="ORF">KEC56_06735</name>
</gene>
<reference evidence="2" key="1">
    <citation type="submission" date="2021-04" db="EMBL/GenBank/DDBJ databases">
        <title>Microbacterium tenobrionis sp. nov. and Microbacterium allomyrinae sp. nov., isolated from larvae of Tenobrio molitor and Allomyrina dichotoma, respectively.</title>
        <authorList>
            <person name="Lee S.D."/>
        </authorList>
    </citation>
    <scope>NUCLEOTIDE SEQUENCE</scope>
    <source>
        <strain evidence="2">YMB-B2</strain>
    </source>
</reference>
<sequence length="473" mass="50324">MPQRRSHVAPSAARSELAEALVALRSSLDAPTEFSPEAVAEASAVTPPAPELDLRDVEFVTLDPEGSKDLDQAFHLAREGSGFAVRYAIADVPAFVEPGGALDAAARERGQTLYAADGRIPLHPAQLSEDRASLLPDVDRPALVWTFALSSSGEITEFRLERALIRSRAQLDYVSTQKSLDAGEESPAALLPVIGALRLQQEAARGGASLNMPDEEVVQLPDGTYSIERRSPLPVEEWNAQLSLMTGMAAASLMVDAKVGVLRTMPEPDAAAFDAFRRQTEAIGRPWTSGNYGEYLRSLDRADPLTLPVLQAAASLFRGAGYVTFDGSVPADIEQAAIAAPYAHATAPLRRLVDRWSLAICLGLSDGSGAPAWARESLAELPDLMQASSQRASWLNAETINRVEAALLQPLVGQTVEATVIEIRNGGERAGIQIAEPAVTASAPVPAGTRPGDSVTLRVERADIAKGEVEFAL</sequence>
<dbReference type="GO" id="GO:0003723">
    <property type="term" value="F:RNA binding"/>
    <property type="evidence" value="ECO:0007669"/>
    <property type="project" value="InterPro"/>
</dbReference>
<dbReference type="Proteomes" id="UP001139289">
    <property type="component" value="Unassembled WGS sequence"/>
</dbReference>
<feature type="domain" description="RNB" evidence="1">
    <location>
        <begin position="51"/>
        <end position="367"/>
    </location>
</feature>
<dbReference type="Pfam" id="PF00773">
    <property type="entry name" value="RNB"/>
    <property type="match status" value="1"/>
</dbReference>
<dbReference type="InterPro" id="IPR040596">
    <property type="entry name" value="RNase_II_C_S1"/>
</dbReference>
<dbReference type="EMBL" id="JAGTTM010000002">
    <property type="protein sequence ID" value="MCC2029210.1"/>
    <property type="molecule type" value="Genomic_DNA"/>
</dbReference>
<protein>
    <submittedName>
        <fullName evidence="2">RNB domain-containing ribonuclease</fullName>
    </submittedName>
</protein>
<dbReference type="InterPro" id="IPR050180">
    <property type="entry name" value="RNR_Ribonuclease"/>
</dbReference>
<dbReference type="PANTHER" id="PTHR23355">
    <property type="entry name" value="RIBONUCLEASE"/>
    <property type="match status" value="1"/>
</dbReference>
<keyword evidence="3" id="KW-1185">Reference proteome</keyword>
<dbReference type="PANTHER" id="PTHR23355:SF9">
    <property type="entry name" value="DIS3-LIKE EXONUCLEASE 2"/>
    <property type="match status" value="1"/>
</dbReference>
<evidence type="ECO:0000313" key="3">
    <source>
        <dbReference type="Proteomes" id="UP001139289"/>
    </source>
</evidence>
<dbReference type="InterPro" id="IPR012340">
    <property type="entry name" value="NA-bd_OB-fold"/>
</dbReference>
<comment type="caution">
    <text evidence="2">The sequence shown here is derived from an EMBL/GenBank/DDBJ whole genome shotgun (WGS) entry which is preliminary data.</text>
</comment>
<dbReference type="AlphaFoldDB" id="A0A9X1LPD8"/>
<accession>A0A9X1LPD8</accession>
<dbReference type="GO" id="GO:0000175">
    <property type="term" value="F:3'-5'-RNA exonuclease activity"/>
    <property type="evidence" value="ECO:0007669"/>
    <property type="project" value="TreeGrafter"/>
</dbReference>
<dbReference type="GO" id="GO:0006402">
    <property type="term" value="P:mRNA catabolic process"/>
    <property type="evidence" value="ECO:0007669"/>
    <property type="project" value="TreeGrafter"/>
</dbReference>
<dbReference type="InterPro" id="IPR001900">
    <property type="entry name" value="RNase_II/R"/>
</dbReference>
<evidence type="ECO:0000313" key="2">
    <source>
        <dbReference type="EMBL" id="MCC2029210.1"/>
    </source>
</evidence>
<dbReference type="SMART" id="SM00955">
    <property type="entry name" value="RNB"/>
    <property type="match status" value="1"/>
</dbReference>
<organism evidence="2 3">
    <name type="scientific">Microbacterium tenebrionis</name>
    <dbReference type="NCBI Taxonomy" id="2830665"/>
    <lineage>
        <taxon>Bacteria</taxon>
        <taxon>Bacillati</taxon>
        <taxon>Actinomycetota</taxon>
        <taxon>Actinomycetes</taxon>
        <taxon>Micrococcales</taxon>
        <taxon>Microbacteriaceae</taxon>
        <taxon>Microbacterium</taxon>
    </lineage>
</organism>
<dbReference type="Pfam" id="PF18614">
    <property type="entry name" value="RNase_II_C_S1"/>
    <property type="match status" value="1"/>
</dbReference>
<dbReference type="SUPFAM" id="SSF50249">
    <property type="entry name" value="Nucleic acid-binding proteins"/>
    <property type="match status" value="1"/>
</dbReference>
<evidence type="ECO:0000259" key="1">
    <source>
        <dbReference type="SMART" id="SM00955"/>
    </source>
</evidence>
<name>A0A9X1LPD8_9MICO</name>